<evidence type="ECO:0000256" key="9">
    <source>
        <dbReference type="RuleBase" id="RU004474"/>
    </source>
</evidence>
<dbReference type="PANTHER" id="PTHR48069:SF3">
    <property type="entry name" value="DIHYDROFOLATE REDUCTASE"/>
    <property type="match status" value="1"/>
</dbReference>
<dbReference type="InterPro" id="IPR012259">
    <property type="entry name" value="DHFR"/>
</dbReference>
<evidence type="ECO:0000313" key="11">
    <source>
        <dbReference type="EMBL" id="USI74456.1"/>
    </source>
</evidence>
<evidence type="ECO:0000256" key="1">
    <source>
        <dbReference type="ARBA" id="ARBA00004903"/>
    </source>
</evidence>
<dbReference type="PIRSF" id="PIRSF000194">
    <property type="entry name" value="DHFR"/>
    <property type="match status" value="1"/>
</dbReference>
<dbReference type="Pfam" id="PF00186">
    <property type="entry name" value="DHFR_1"/>
    <property type="match status" value="1"/>
</dbReference>
<evidence type="ECO:0000256" key="6">
    <source>
        <dbReference type="ARBA" id="ARBA00023002"/>
    </source>
</evidence>
<dbReference type="Gene3D" id="3.40.430.10">
    <property type="entry name" value="Dihydrofolate Reductase, subunit A"/>
    <property type="match status" value="1"/>
</dbReference>
<protein>
    <recommendedName>
        <fullName evidence="3 8">Dihydrofolate reductase</fullName>
        <ecNumber evidence="3 8">1.5.1.3</ecNumber>
    </recommendedName>
</protein>
<dbReference type="PRINTS" id="PR00070">
    <property type="entry name" value="DHFR"/>
</dbReference>
<evidence type="ECO:0000256" key="5">
    <source>
        <dbReference type="ARBA" id="ARBA00022857"/>
    </source>
</evidence>
<comment type="function">
    <text evidence="7 8">Key enzyme in folate metabolism. Catalyzes an essential reaction for de novo glycine and purine synthesis, and for DNA precursor synthesis.</text>
</comment>
<evidence type="ECO:0000256" key="8">
    <source>
        <dbReference type="PIRNR" id="PIRNR000194"/>
    </source>
</evidence>
<sequence length="172" mass="18593">MTGPELLIVVARADNGVIGRDGRLPWHLPADLRRFKALTMGLAMVMGRRTFESLPGLLPGRRHIVLTRDRGWQAAGAEPVPDLAAAIARAGGDRVAIIGGAEIYRLALPYAHRVELTEVHARPEGDTMLPPLTGWREAARIDHPAEAERPGYSFVTLVRDGAARLATGDALL</sequence>
<comment type="pathway">
    <text evidence="1 8">Cofactor biosynthesis; tetrahydrofolate biosynthesis; 5,6,7,8-tetrahydrofolate from 7,8-dihydrofolate: step 1/1.</text>
</comment>
<evidence type="ECO:0000256" key="3">
    <source>
        <dbReference type="ARBA" id="ARBA00012856"/>
    </source>
</evidence>
<comment type="catalytic activity">
    <reaction evidence="8">
        <text>(6S)-5,6,7,8-tetrahydrofolate + NADP(+) = 7,8-dihydrofolate + NADPH + H(+)</text>
        <dbReference type="Rhea" id="RHEA:15009"/>
        <dbReference type="ChEBI" id="CHEBI:15378"/>
        <dbReference type="ChEBI" id="CHEBI:57451"/>
        <dbReference type="ChEBI" id="CHEBI:57453"/>
        <dbReference type="ChEBI" id="CHEBI:57783"/>
        <dbReference type="ChEBI" id="CHEBI:58349"/>
        <dbReference type="EC" id="1.5.1.3"/>
    </reaction>
</comment>
<dbReference type="InterPro" id="IPR024072">
    <property type="entry name" value="DHFR-like_dom_sf"/>
</dbReference>
<reference evidence="11" key="1">
    <citation type="journal article" date="2022" name="Toxins">
        <title>Genomic Analysis of Sphingopyxis sp. USTB-05 for Biodegrading Cyanobacterial Hepatotoxins.</title>
        <authorList>
            <person name="Liu C."/>
            <person name="Xu Q."/>
            <person name="Zhao Z."/>
            <person name="Zhang H."/>
            <person name="Liu X."/>
            <person name="Yin C."/>
            <person name="Liu Y."/>
            <person name="Yan H."/>
        </authorList>
    </citation>
    <scope>NUCLEOTIDE SEQUENCE</scope>
    <source>
        <strain evidence="11">NBD5</strain>
    </source>
</reference>
<dbReference type="SUPFAM" id="SSF53597">
    <property type="entry name" value="Dihydrofolate reductase-like"/>
    <property type="match status" value="1"/>
</dbReference>
<feature type="domain" description="DHFR" evidence="10">
    <location>
        <begin position="5"/>
        <end position="159"/>
    </location>
</feature>
<dbReference type="InterPro" id="IPR001796">
    <property type="entry name" value="DHFR_dom"/>
</dbReference>
<evidence type="ECO:0000259" key="10">
    <source>
        <dbReference type="PROSITE" id="PS51330"/>
    </source>
</evidence>
<dbReference type="PROSITE" id="PS00075">
    <property type="entry name" value="DHFR_1"/>
    <property type="match status" value="1"/>
</dbReference>
<keyword evidence="5 8" id="KW-0521">NADP</keyword>
<dbReference type="EMBL" id="CP084930">
    <property type="protein sequence ID" value="USI74456.1"/>
    <property type="molecule type" value="Genomic_DNA"/>
</dbReference>
<keyword evidence="4 8" id="KW-0554">One-carbon metabolism</keyword>
<name>A0ABY4XCJ8_9SPHN</name>
<keyword evidence="12" id="KW-1185">Reference proteome</keyword>
<gene>
    <name evidence="11" type="ORF">LHA26_08430</name>
</gene>
<accession>A0ABY4XCJ8</accession>
<evidence type="ECO:0000256" key="2">
    <source>
        <dbReference type="ARBA" id="ARBA00009539"/>
    </source>
</evidence>
<proteinExistence type="inferred from homology"/>
<dbReference type="RefSeq" id="WP_252168259.1">
    <property type="nucleotide sequence ID" value="NZ_CP084930.1"/>
</dbReference>
<evidence type="ECO:0000256" key="4">
    <source>
        <dbReference type="ARBA" id="ARBA00022563"/>
    </source>
</evidence>
<evidence type="ECO:0000313" key="12">
    <source>
        <dbReference type="Proteomes" id="UP001056937"/>
    </source>
</evidence>
<keyword evidence="6 8" id="KW-0560">Oxidoreductase</keyword>
<dbReference type="CDD" id="cd00209">
    <property type="entry name" value="DHFR"/>
    <property type="match status" value="1"/>
</dbReference>
<organism evidence="11 12">
    <name type="scientific">Sphingomonas morindae</name>
    <dbReference type="NCBI Taxonomy" id="1541170"/>
    <lineage>
        <taxon>Bacteria</taxon>
        <taxon>Pseudomonadati</taxon>
        <taxon>Pseudomonadota</taxon>
        <taxon>Alphaproteobacteria</taxon>
        <taxon>Sphingomonadales</taxon>
        <taxon>Sphingomonadaceae</taxon>
        <taxon>Sphingomonas</taxon>
    </lineage>
</organism>
<dbReference type="Proteomes" id="UP001056937">
    <property type="component" value="Chromosome 1"/>
</dbReference>
<evidence type="ECO:0000256" key="7">
    <source>
        <dbReference type="ARBA" id="ARBA00025067"/>
    </source>
</evidence>
<dbReference type="InterPro" id="IPR017925">
    <property type="entry name" value="DHFR_CS"/>
</dbReference>
<comment type="similarity">
    <text evidence="2 8 9">Belongs to the dihydrofolate reductase family.</text>
</comment>
<dbReference type="EC" id="1.5.1.3" evidence="3 8"/>
<dbReference type="PROSITE" id="PS51330">
    <property type="entry name" value="DHFR_2"/>
    <property type="match status" value="1"/>
</dbReference>
<dbReference type="PANTHER" id="PTHR48069">
    <property type="entry name" value="DIHYDROFOLATE REDUCTASE"/>
    <property type="match status" value="1"/>
</dbReference>